<dbReference type="EMBL" id="JACXVP010000008">
    <property type="protein sequence ID" value="KAG5589641.1"/>
    <property type="molecule type" value="Genomic_DNA"/>
</dbReference>
<reference evidence="1 2" key="1">
    <citation type="submission" date="2020-09" db="EMBL/GenBank/DDBJ databases">
        <title>De no assembly of potato wild relative species, Solanum commersonii.</title>
        <authorList>
            <person name="Cho K."/>
        </authorList>
    </citation>
    <scope>NUCLEOTIDE SEQUENCE [LARGE SCALE GENOMIC DNA]</scope>
    <source>
        <strain evidence="1">LZ3.2</strain>
        <tissue evidence="1">Leaf</tissue>
    </source>
</reference>
<dbReference type="AlphaFoldDB" id="A0A9J5XN34"/>
<name>A0A9J5XN34_SOLCO</name>
<sequence length="220" mass="24701">MVTSSMSPFIPDMIWYLGVGKSGSSSYRRRATAASESDLFTRSLRALPALSNKKFWLGPRKRWQQLKERGLCSCCVRSLQLDLLDSVVRVSLSYDESHWFKSNSRHRLLPPVAFFDRLDTLISRNPPYSTSRWRLGGSKTSTGNLSPRHTILSRSALSTPALASKELNIALTQSAIMLLLNSSFSSGVYKAREQIHRCMAGRRLLAVSTSYRRVVACNPN</sequence>
<proteinExistence type="predicted"/>
<evidence type="ECO:0000313" key="2">
    <source>
        <dbReference type="Proteomes" id="UP000824120"/>
    </source>
</evidence>
<dbReference type="Proteomes" id="UP000824120">
    <property type="component" value="Chromosome 8"/>
</dbReference>
<organism evidence="1 2">
    <name type="scientific">Solanum commersonii</name>
    <name type="common">Commerson's wild potato</name>
    <name type="synonym">Commerson's nightshade</name>
    <dbReference type="NCBI Taxonomy" id="4109"/>
    <lineage>
        <taxon>Eukaryota</taxon>
        <taxon>Viridiplantae</taxon>
        <taxon>Streptophyta</taxon>
        <taxon>Embryophyta</taxon>
        <taxon>Tracheophyta</taxon>
        <taxon>Spermatophyta</taxon>
        <taxon>Magnoliopsida</taxon>
        <taxon>eudicotyledons</taxon>
        <taxon>Gunneridae</taxon>
        <taxon>Pentapetalae</taxon>
        <taxon>asterids</taxon>
        <taxon>lamiids</taxon>
        <taxon>Solanales</taxon>
        <taxon>Solanaceae</taxon>
        <taxon>Solanoideae</taxon>
        <taxon>Solaneae</taxon>
        <taxon>Solanum</taxon>
    </lineage>
</organism>
<keyword evidence="2" id="KW-1185">Reference proteome</keyword>
<gene>
    <name evidence="1" type="ORF">H5410_040155</name>
</gene>
<comment type="caution">
    <text evidence="1">The sequence shown here is derived from an EMBL/GenBank/DDBJ whole genome shotgun (WGS) entry which is preliminary data.</text>
</comment>
<accession>A0A9J5XN34</accession>
<evidence type="ECO:0000313" key="1">
    <source>
        <dbReference type="EMBL" id="KAG5589641.1"/>
    </source>
</evidence>
<protein>
    <submittedName>
        <fullName evidence="1">Uncharacterized protein</fullName>
    </submittedName>
</protein>